<reference evidence="2 3" key="1">
    <citation type="submission" date="2019-03" db="EMBL/GenBank/DDBJ databases">
        <authorList>
            <person name="He R.-H."/>
        </authorList>
    </citation>
    <scope>NUCLEOTIDE SEQUENCE [LARGE SCALE GENOMIC DNA]</scope>
    <source>
        <strain evidence="3">SH 714</strain>
    </source>
</reference>
<evidence type="ECO:0000313" key="3">
    <source>
        <dbReference type="Proteomes" id="UP000297975"/>
    </source>
</evidence>
<evidence type="ECO:0008006" key="4">
    <source>
        <dbReference type="Google" id="ProtNLM"/>
    </source>
</evidence>
<protein>
    <recommendedName>
        <fullName evidence="4">DUF4367 domain-containing protein</fullName>
    </recommendedName>
</protein>
<evidence type="ECO:0000256" key="1">
    <source>
        <dbReference type="SAM" id="Phobius"/>
    </source>
</evidence>
<dbReference type="OrthoDB" id="2883152at2"/>
<keyword evidence="1" id="KW-1133">Transmembrane helix</keyword>
<gene>
    <name evidence="2" type="ORF">E3U55_06805</name>
</gene>
<keyword evidence="1" id="KW-0812">Transmembrane</keyword>
<proteinExistence type="predicted"/>
<comment type="caution">
    <text evidence="2">The sequence shown here is derived from an EMBL/GenBank/DDBJ whole genome shotgun (WGS) entry which is preliminary data.</text>
</comment>
<dbReference type="Proteomes" id="UP000297975">
    <property type="component" value="Unassembled WGS sequence"/>
</dbReference>
<keyword evidence="1" id="KW-0472">Membrane</keyword>
<feature type="transmembrane region" description="Helical" evidence="1">
    <location>
        <begin position="48"/>
        <end position="69"/>
    </location>
</feature>
<dbReference type="EMBL" id="SOPW01000005">
    <property type="protein sequence ID" value="TFB22945.1"/>
    <property type="molecule type" value="Genomic_DNA"/>
</dbReference>
<dbReference type="AlphaFoldDB" id="A0A4Y8INC2"/>
<accession>A0A4Y8INC2</accession>
<dbReference type="RefSeq" id="WP_134339676.1">
    <property type="nucleotide sequence ID" value="NZ_SOPW01000005.1"/>
</dbReference>
<name>A0A4Y8INC2_9BACI</name>
<evidence type="ECO:0000313" key="2">
    <source>
        <dbReference type="EMBL" id="TFB22945.1"/>
    </source>
</evidence>
<organism evidence="2 3">
    <name type="scientific">Filobacillus milosensis</name>
    <dbReference type="NCBI Taxonomy" id="94137"/>
    <lineage>
        <taxon>Bacteria</taxon>
        <taxon>Bacillati</taxon>
        <taxon>Bacillota</taxon>
        <taxon>Bacilli</taxon>
        <taxon>Bacillales</taxon>
        <taxon>Bacillaceae</taxon>
        <taxon>Filobacillus</taxon>
    </lineage>
</organism>
<sequence length="385" mass="44380">MKHYNDNELIDQLKNINEKIYLNDNEKRDVLLNINEKIDTQKTRHGGFLAKTLTFAITGLAIMLFMFLVPQFIQHDSSQGSPEETKAIIPENIAEVQQPPFDYMLPSYIPFSVEESNAQYQVFISTIEERKRGISIDYIANDNESIQIHIEESGTDTLENAEVIESDSGRTYKYFENPDTNRQFISFQDGEQTYRVIGELSSETGEYPYTKDELVKIGESFVPFEIPEENNQHSEKSAILPENFDEVQKPNADYKLPSYLPNEIKKSEATVENLEDHKPLYLNQFTVNYYNDIGDKIVMDIRETDAGTIDYGGEKIERPNGNVYEYEKHDSQNHALHFTEQNVAYIVYSVPNLETDSDYNLSKEELIRIMDSLVPVNTQNLSSLQ</sequence>
<keyword evidence="3" id="KW-1185">Reference proteome</keyword>